<reference evidence="2" key="2">
    <citation type="submission" date="2021-09" db="EMBL/GenBank/DDBJ databases">
        <authorList>
            <person name="Jia N."/>
            <person name="Wang J."/>
            <person name="Shi W."/>
            <person name="Du L."/>
            <person name="Sun Y."/>
            <person name="Zhan W."/>
            <person name="Jiang J."/>
            <person name="Wang Q."/>
            <person name="Zhang B."/>
            <person name="Ji P."/>
            <person name="Sakyi L.B."/>
            <person name="Cui X."/>
            <person name="Yuan T."/>
            <person name="Jiang B."/>
            <person name="Yang W."/>
            <person name="Lam T.T.-Y."/>
            <person name="Chang Q."/>
            <person name="Ding S."/>
            <person name="Wang X."/>
            <person name="Zhu J."/>
            <person name="Ruan X."/>
            <person name="Zhao L."/>
            <person name="Wei J."/>
            <person name="Que T."/>
            <person name="Du C."/>
            <person name="Cheng J."/>
            <person name="Dai P."/>
            <person name="Han X."/>
            <person name="Huang E."/>
            <person name="Gao Y."/>
            <person name="Liu J."/>
            <person name="Shao H."/>
            <person name="Ye R."/>
            <person name="Li L."/>
            <person name="Wei W."/>
            <person name="Wang X."/>
            <person name="Wang C."/>
            <person name="Huo Q."/>
            <person name="Li W."/>
            <person name="Guo W."/>
            <person name="Chen H."/>
            <person name="Chen S."/>
            <person name="Zhou L."/>
            <person name="Zhou L."/>
            <person name="Ni X."/>
            <person name="Tian J."/>
            <person name="Zhou Y."/>
            <person name="Sheng Y."/>
            <person name="Liu T."/>
            <person name="Pan Y."/>
            <person name="Xia L."/>
            <person name="Li J."/>
            <person name="Zhao F."/>
            <person name="Cao W."/>
        </authorList>
    </citation>
    <scope>NUCLEOTIDE SEQUENCE</scope>
    <source>
        <strain evidence="2">Rsan-2018</strain>
        <tissue evidence="2">Larvae</tissue>
    </source>
</reference>
<feature type="domain" description="Transposase Tc1-like" evidence="1">
    <location>
        <begin position="56"/>
        <end position="119"/>
    </location>
</feature>
<dbReference type="Gene3D" id="3.30.420.10">
    <property type="entry name" value="Ribonuclease H-like superfamily/Ribonuclease H"/>
    <property type="match status" value="1"/>
</dbReference>
<evidence type="ECO:0000313" key="3">
    <source>
        <dbReference type="Proteomes" id="UP000821837"/>
    </source>
</evidence>
<sequence length="265" mass="29872">MAPFPKKRRGKLYNIRSRPLKTVNRFIQAFSEEGRLSDAPHRRRPKATTEDEDPLIVAAVVENPFQSARQVREQLDVDASLAMVGRRLRSAGLRNSVAARKPVVTASNKKSRLQFAESHALWMADDLGRVIVSGSRREWPKLRERVGRGVKAQSRASASHGSAFPDADVMFQHDLAPVHTAKVVKEYIENRRIGMLSWPAKGADMNICENIWGYIKAAMVRKPVHPSTGDELWAAVRQWEDLRAHYDFVSALYAYCGCRLTALVI</sequence>
<name>A0A9D4PJ14_RHISA</name>
<dbReference type="AlphaFoldDB" id="A0A9D4PJ14"/>
<dbReference type="GO" id="GO:0006313">
    <property type="term" value="P:DNA transposition"/>
    <property type="evidence" value="ECO:0007669"/>
    <property type="project" value="InterPro"/>
</dbReference>
<dbReference type="Proteomes" id="UP000821837">
    <property type="component" value="Unassembled WGS sequence"/>
</dbReference>
<dbReference type="Pfam" id="PF01498">
    <property type="entry name" value="HTH_Tnp_Tc3_2"/>
    <property type="match status" value="1"/>
</dbReference>
<dbReference type="GO" id="GO:0015074">
    <property type="term" value="P:DNA integration"/>
    <property type="evidence" value="ECO:0007669"/>
    <property type="project" value="InterPro"/>
</dbReference>
<evidence type="ECO:0000259" key="1">
    <source>
        <dbReference type="Pfam" id="PF01498"/>
    </source>
</evidence>
<organism evidence="2 3">
    <name type="scientific">Rhipicephalus sanguineus</name>
    <name type="common">Brown dog tick</name>
    <name type="synonym">Ixodes sanguineus</name>
    <dbReference type="NCBI Taxonomy" id="34632"/>
    <lineage>
        <taxon>Eukaryota</taxon>
        <taxon>Metazoa</taxon>
        <taxon>Ecdysozoa</taxon>
        <taxon>Arthropoda</taxon>
        <taxon>Chelicerata</taxon>
        <taxon>Arachnida</taxon>
        <taxon>Acari</taxon>
        <taxon>Parasitiformes</taxon>
        <taxon>Ixodida</taxon>
        <taxon>Ixodoidea</taxon>
        <taxon>Ixodidae</taxon>
        <taxon>Rhipicephalinae</taxon>
        <taxon>Rhipicephalus</taxon>
        <taxon>Rhipicephalus</taxon>
    </lineage>
</organism>
<comment type="caution">
    <text evidence="2">The sequence shown here is derived from an EMBL/GenBank/DDBJ whole genome shotgun (WGS) entry which is preliminary data.</text>
</comment>
<evidence type="ECO:0000313" key="2">
    <source>
        <dbReference type="EMBL" id="KAH7944142.1"/>
    </source>
</evidence>
<dbReference type="InterPro" id="IPR002492">
    <property type="entry name" value="Transposase_Tc1-like"/>
</dbReference>
<accession>A0A9D4PJ14</accession>
<gene>
    <name evidence="2" type="ORF">HPB52_016494</name>
</gene>
<dbReference type="InterPro" id="IPR036397">
    <property type="entry name" value="RNaseH_sf"/>
</dbReference>
<protein>
    <recommendedName>
        <fullName evidence="1">Transposase Tc1-like domain-containing protein</fullName>
    </recommendedName>
</protein>
<reference evidence="2" key="1">
    <citation type="journal article" date="2020" name="Cell">
        <title>Large-Scale Comparative Analyses of Tick Genomes Elucidate Their Genetic Diversity and Vector Capacities.</title>
        <authorList>
            <consortium name="Tick Genome and Microbiome Consortium (TIGMIC)"/>
            <person name="Jia N."/>
            <person name="Wang J."/>
            <person name="Shi W."/>
            <person name="Du L."/>
            <person name="Sun Y."/>
            <person name="Zhan W."/>
            <person name="Jiang J.F."/>
            <person name="Wang Q."/>
            <person name="Zhang B."/>
            <person name="Ji P."/>
            <person name="Bell-Sakyi L."/>
            <person name="Cui X.M."/>
            <person name="Yuan T.T."/>
            <person name="Jiang B.G."/>
            <person name="Yang W.F."/>
            <person name="Lam T.T."/>
            <person name="Chang Q.C."/>
            <person name="Ding S.J."/>
            <person name="Wang X.J."/>
            <person name="Zhu J.G."/>
            <person name="Ruan X.D."/>
            <person name="Zhao L."/>
            <person name="Wei J.T."/>
            <person name="Ye R.Z."/>
            <person name="Que T.C."/>
            <person name="Du C.H."/>
            <person name="Zhou Y.H."/>
            <person name="Cheng J.X."/>
            <person name="Dai P.F."/>
            <person name="Guo W.B."/>
            <person name="Han X.H."/>
            <person name="Huang E.J."/>
            <person name="Li L.F."/>
            <person name="Wei W."/>
            <person name="Gao Y.C."/>
            <person name="Liu J.Z."/>
            <person name="Shao H.Z."/>
            <person name="Wang X."/>
            <person name="Wang C.C."/>
            <person name="Yang T.C."/>
            <person name="Huo Q.B."/>
            <person name="Li W."/>
            <person name="Chen H.Y."/>
            <person name="Chen S.E."/>
            <person name="Zhou L.G."/>
            <person name="Ni X.B."/>
            <person name="Tian J.H."/>
            <person name="Sheng Y."/>
            <person name="Liu T."/>
            <person name="Pan Y.S."/>
            <person name="Xia L.Y."/>
            <person name="Li J."/>
            <person name="Zhao F."/>
            <person name="Cao W.C."/>
        </authorList>
    </citation>
    <scope>NUCLEOTIDE SEQUENCE</scope>
    <source>
        <strain evidence="2">Rsan-2018</strain>
    </source>
</reference>
<keyword evidence="3" id="KW-1185">Reference proteome</keyword>
<proteinExistence type="predicted"/>
<dbReference type="VEuPathDB" id="VectorBase:RSAN_028306"/>
<dbReference type="EMBL" id="JABSTV010001253">
    <property type="protein sequence ID" value="KAH7944142.1"/>
    <property type="molecule type" value="Genomic_DNA"/>
</dbReference>
<dbReference type="GO" id="GO:0003677">
    <property type="term" value="F:DNA binding"/>
    <property type="evidence" value="ECO:0007669"/>
    <property type="project" value="InterPro"/>
</dbReference>